<dbReference type="SUPFAM" id="SSF56935">
    <property type="entry name" value="Porins"/>
    <property type="match status" value="1"/>
</dbReference>
<dbReference type="AlphaFoldDB" id="A0A0D2IY56"/>
<evidence type="ECO:0000256" key="6">
    <source>
        <dbReference type="ARBA" id="ARBA00023004"/>
    </source>
</evidence>
<dbReference type="OrthoDB" id="9763670at2"/>
<evidence type="ECO:0000256" key="7">
    <source>
        <dbReference type="ARBA" id="ARBA00023065"/>
    </source>
</evidence>
<dbReference type="RefSeq" id="WP_044352588.1">
    <property type="nucleotide sequence ID" value="NZ_AZAC01000078.1"/>
</dbReference>
<evidence type="ECO:0000256" key="1">
    <source>
        <dbReference type="ARBA" id="ARBA00004571"/>
    </source>
</evidence>
<keyword evidence="17" id="KW-1185">Reference proteome</keyword>
<keyword evidence="13" id="KW-0732">Signal</keyword>
<keyword evidence="6" id="KW-0408">Iron</keyword>
<evidence type="ECO:0000256" key="12">
    <source>
        <dbReference type="RuleBase" id="RU003357"/>
    </source>
</evidence>
<dbReference type="InterPro" id="IPR000531">
    <property type="entry name" value="Beta-barrel_TonB"/>
</dbReference>
<keyword evidence="7" id="KW-0406">Ion transport</keyword>
<dbReference type="InterPro" id="IPR012910">
    <property type="entry name" value="Plug_dom"/>
</dbReference>
<dbReference type="PROSITE" id="PS00430">
    <property type="entry name" value="TONB_DEPENDENT_REC_1"/>
    <property type="match status" value="1"/>
</dbReference>
<organism evidence="16 17">
    <name type="scientific">Dethiosulfatarculus sandiegensis</name>
    <dbReference type="NCBI Taxonomy" id="1429043"/>
    <lineage>
        <taxon>Bacteria</taxon>
        <taxon>Pseudomonadati</taxon>
        <taxon>Thermodesulfobacteriota</taxon>
        <taxon>Desulfarculia</taxon>
        <taxon>Desulfarculales</taxon>
        <taxon>Desulfarculaceae</taxon>
        <taxon>Dethiosulfatarculus</taxon>
    </lineage>
</organism>
<keyword evidence="3 11" id="KW-1134">Transmembrane beta strand</keyword>
<proteinExistence type="inferred from homology"/>
<evidence type="ECO:0000256" key="2">
    <source>
        <dbReference type="ARBA" id="ARBA00022448"/>
    </source>
</evidence>
<dbReference type="GO" id="GO:0006826">
    <property type="term" value="P:iron ion transport"/>
    <property type="evidence" value="ECO:0007669"/>
    <property type="project" value="UniProtKB-KW"/>
</dbReference>
<dbReference type="InParanoid" id="A0A0D2IY56"/>
<evidence type="ECO:0000256" key="10">
    <source>
        <dbReference type="ARBA" id="ARBA00023237"/>
    </source>
</evidence>
<evidence type="ECO:0000259" key="14">
    <source>
        <dbReference type="Pfam" id="PF00593"/>
    </source>
</evidence>
<evidence type="ECO:0000256" key="13">
    <source>
        <dbReference type="SAM" id="SignalP"/>
    </source>
</evidence>
<evidence type="ECO:0000256" key="3">
    <source>
        <dbReference type="ARBA" id="ARBA00022452"/>
    </source>
</evidence>
<dbReference type="PANTHER" id="PTHR32552:SF81">
    <property type="entry name" value="TONB-DEPENDENT OUTER MEMBRANE RECEPTOR"/>
    <property type="match status" value="1"/>
</dbReference>
<keyword evidence="10 11" id="KW-0998">Cell outer membrane</keyword>
<dbReference type="PANTHER" id="PTHR32552">
    <property type="entry name" value="FERRICHROME IRON RECEPTOR-RELATED"/>
    <property type="match status" value="1"/>
</dbReference>
<keyword evidence="8 12" id="KW-0798">TonB box</keyword>
<evidence type="ECO:0000313" key="17">
    <source>
        <dbReference type="Proteomes" id="UP000032233"/>
    </source>
</evidence>
<dbReference type="FunCoup" id="A0A0D2IY56">
    <property type="interactions" value="118"/>
</dbReference>
<keyword evidence="2 11" id="KW-0813">Transport</keyword>
<dbReference type="Proteomes" id="UP000032233">
    <property type="component" value="Unassembled WGS sequence"/>
</dbReference>
<comment type="caution">
    <text evidence="16">The sequence shown here is derived from an EMBL/GenBank/DDBJ whole genome shotgun (WGS) entry which is preliminary data.</text>
</comment>
<dbReference type="InterPro" id="IPR039426">
    <property type="entry name" value="TonB-dep_rcpt-like"/>
</dbReference>
<keyword evidence="5 11" id="KW-0812">Transmembrane</keyword>
<dbReference type="Gene3D" id="2.40.170.20">
    <property type="entry name" value="TonB-dependent receptor, beta-barrel domain"/>
    <property type="match status" value="1"/>
</dbReference>
<evidence type="ECO:0000256" key="8">
    <source>
        <dbReference type="ARBA" id="ARBA00023077"/>
    </source>
</evidence>
<evidence type="ECO:0000259" key="15">
    <source>
        <dbReference type="Pfam" id="PF07715"/>
    </source>
</evidence>
<evidence type="ECO:0000256" key="9">
    <source>
        <dbReference type="ARBA" id="ARBA00023136"/>
    </source>
</evidence>
<reference evidence="16 17" key="1">
    <citation type="submission" date="2013-11" db="EMBL/GenBank/DDBJ databases">
        <title>Metagenomic analysis of a methanogenic consortium involved in long chain n-alkane degradation.</title>
        <authorList>
            <person name="Davidova I.A."/>
            <person name="Callaghan A.V."/>
            <person name="Wawrik B."/>
            <person name="Pruitt S."/>
            <person name="Marks C."/>
            <person name="Duncan K.E."/>
            <person name="Suflita J.M."/>
        </authorList>
    </citation>
    <scope>NUCLEOTIDE SEQUENCE [LARGE SCALE GENOMIC DNA]</scope>
    <source>
        <strain evidence="16 17">SPR</strain>
    </source>
</reference>
<dbReference type="PROSITE" id="PS52016">
    <property type="entry name" value="TONB_DEPENDENT_REC_3"/>
    <property type="match status" value="1"/>
</dbReference>
<evidence type="ECO:0000256" key="5">
    <source>
        <dbReference type="ARBA" id="ARBA00022692"/>
    </source>
</evidence>
<dbReference type="Pfam" id="PF07715">
    <property type="entry name" value="Plug"/>
    <property type="match status" value="1"/>
</dbReference>
<name>A0A0D2IY56_9BACT</name>
<dbReference type="InterPro" id="IPR010916">
    <property type="entry name" value="TonB_box_CS"/>
</dbReference>
<keyword evidence="9 11" id="KW-0472">Membrane</keyword>
<dbReference type="GO" id="GO:0009279">
    <property type="term" value="C:cell outer membrane"/>
    <property type="evidence" value="ECO:0007669"/>
    <property type="project" value="UniProtKB-SubCell"/>
</dbReference>
<dbReference type="STRING" id="1429043.X474_26500"/>
<keyword evidence="4" id="KW-0410">Iron transport</keyword>
<dbReference type="PATRIC" id="fig|1429043.3.peg.5611"/>
<comment type="subcellular location">
    <subcellularLocation>
        <location evidence="1 11">Cell outer membrane</location>
        <topology evidence="1 11">Multi-pass membrane protein</topology>
    </subcellularLocation>
</comment>
<dbReference type="Pfam" id="PF00593">
    <property type="entry name" value="TonB_dep_Rec_b-barrel"/>
    <property type="match status" value="1"/>
</dbReference>
<comment type="similarity">
    <text evidence="11 12">Belongs to the TonB-dependent receptor family.</text>
</comment>
<protein>
    <recommendedName>
        <fullName evidence="18">TonB-denpendent receptor</fullName>
    </recommendedName>
</protein>
<evidence type="ECO:0000313" key="16">
    <source>
        <dbReference type="EMBL" id="KIX10959.1"/>
    </source>
</evidence>
<accession>A0A0D2IY56</accession>
<dbReference type="CDD" id="cd01347">
    <property type="entry name" value="ligand_gated_channel"/>
    <property type="match status" value="1"/>
</dbReference>
<evidence type="ECO:0008006" key="18">
    <source>
        <dbReference type="Google" id="ProtNLM"/>
    </source>
</evidence>
<dbReference type="InterPro" id="IPR036942">
    <property type="entry name" value="Beta-barrel_TonB_sf"/>
</dbReference>
<feature type="signal peptide" evidence="13">
    <location>
        <begin position="1"/>
        <end position="25"/>
    </location>
</feature>
<dbReference type="EMBL" id="AZAC01000078">
    <property type="protein sequence ID" value="KIX10959.1"/>
    <property type="molecule type" value="Genomic_DNA"/>
</dbReference>
<feature type="domain" description="TonB-dependent receptor plug" evidence="15">
    <location>
        <begin position="47"/>
        <end position="151"/>
    </location>
</feature>
<evidence type="ECO:0000256" key="4">
    <source>
        <dbReference type="ARBA" id="ARBA00022496"/>
    </source>
</evidence>
<evidence type="ECO:0000256" key="11">
    <source>
        <dbReference type="PROSITE-ProRule" id="PRU01360"/>
    </source>
</evidence>
<feature type="domain" description="TonB-dependent receptor-like beta-barrel" evidence="14">
    <location>
        <begin position="268"/>
        <end position="660"/>
    </location>
</feature>
<feature type="chain" id="PRO_5002261114" description="TonB-denpendent receptor" evidence="13">
    <location>
        <begin position="26"/>
        <end position="699"/>
    </location>
</feature>
<gene>
    <name evidence="16" type="ORF">X474_26500</name>
</gene>
<sequence>MKNILKMATLGLVLVVFMTASRLWAQESEPIGLDTITVTAEKKDADVQKVPISMNAFNSMDLEDAGIESTPEVTRYIPNVYFKEATMENIIVVRGVSSVDGATVSPTGVYVDDINYPLLFMHNLQLLNVERVELLRGPQGTLYGRNTESGVLNIITKQPGNTLKGSVKGSYSFYDTSHGFIPKYQLNGNIDVPIVEDKLFLGVAGVGIMSDGFMKNVRLDKDDAAEIDRSSFRACARWLPTERLEMSLIADASDFSDKQGLYRVFTSQGGLKNNTNTETSGFYESNLDQKNSGQVLKAKYLGEIFDFVSITGRRDYNNSSTLGSGVGLVDYGRNDWEYDDQFLSQEFRISSKDNSGPLEWLLGLYGFKEETDIYFSKFEAFQIRDTQVDKMGAAAFLNMTYSFLKRFHLTGGLRYDFINLEGHQDLKGSDWSGNDISASYKRDRDFHQWLPKLALAYDMNENSMVYGSVAKGYLEGGYNYAQATDSASFVYDPEYTLNYEIGFKTSWLDKRLIANVALFYITINDKQVSEYTAGGAVASIDNAVEAHSKGIELELKAKPAKGLDIFATFGYVDTEIDEWKAGSADYTGNKMPNTPEYTYNLGVQYSHDKGLFFRADLLGTGEMYGDVKNSNHVKLEDYYLLNLRLGYVSENYDVIFWCKNTFDETYYTSAFDYGDPNEAIGVAQNGEPRSIGVTLTYRF</sequence>